<dbReference type="PANTHER" id="PTHR14237:SF19">
    <property type="entry name" value="MITOCHONDRIAL AMIDOXIME REDUCING COMPONENT 1"/>
    <property type="match status" value="1"/>
</dbReference>
<dbReference type="InterPro" id="IPR015424">
    <property type="entry name" value="PyrdxlP-dep_Trfase"/>
</dbReference>
<reference evidence="2 3" key="1">
    <citation type="submission" date="2020-01" db="EMBL/GenBank/DDBJ databases">
        <title>Genetics and antimicrobial susceptibilities of Nocardia species isolated from the soil; a comparison with species isolated from humans.</title>
        <authorList>
            <person name="Carrasco G."/>
            <person name="Monzon S."/>
            <person name="Sansegundo M."/>
            <person name="Garcia E."/>
            <person name="Garrido N."/>
            <person name="Medina M.J."/>
            <person name="Villalon P."/>
            <person name="Ramirez-Arocha A.C."/>
            <person name="Jimenez P."/>
            <person name="Cuesta I."/>
            <person name="Valdezate S."/>
        </authorList>
    </citation>
    <scope>NUCLEOTIDE SEQUENCE [LARGE SCALE GENOMIC DNA]</scope>
    <source>
        <strain evidence="2 3">CNM20110649</strain>
    </source>
</reference>
<dbReference type="Proteomes" id="UP000470876">
    <property type="component" value="Unassembled WGS sequence"/>
</dbReference>
<dbReference type="SUPFAM" id="SSF53383">
    <property type="entry name" value="PLP-dependent transferases"/>
    <property type="match status" value="1"/>
</dbReference>
<keyword evidence="2" id="KW-0808">Transferase</keyword>
<keyword evidence="3" id="KW-1185">Reference proteome</keyword>
<evidence type="ECO:0000259" key="1">
    <source>
        <dbReference type="Pfam" id="PF00266"/>
    </source>
</evidence>
<dbReference type="Pfam" id="PF00266">
    <property type="entry name" value="Aminotran_5"/>
    <property type="match status" value="1"/>
</dbReference>
<protein>
    <submittedName>
        <fullName evidence="2">Aminotransferase class V-fold PLP-dependent enzyme</fullName>
    </submittedName>
</protein>
<accession>A0ABX0CQX5</accession>
<gene>
    <name evidence="2" type="ORF">GV794_19520</name>
</gene>
<name>A0ABX0CQX5_9NOCA</name>
<keyword evidence="2" id="KW-0032">Aminotransferase</keyword>
<dbReference type="GO" id="GO:0008483">
    <property type="term" value="F:transaminase activity"/>
    <property type="evidence" value="ECO:0007669"/>
    <property type="project" value="UniProtKB-KW"/>
</dbReference>
<dbReference type="EMBL" id="JAAGUX010000038">
    <property type="protein sequence ID" value="NEW57828.1"/>
    <property type="molecule type" value="Genomic_DNA"/>
</dbReference>
<evidence type="ECO:0000313" key="2">
    <source>
        <dbReference type="EMBL" id="NEW57828.1"/>
    </source>
</evidence>
<dbReference type="PANTHER" id="PTHR14237">
    <property type="entry name" value="MOLYBDOPTERIN COFACTOR SULFURASE MOSC"/>
    <property type="match status" value="1"/>
</dbReference>
<dbReference type="Gene3D" id="3.90.1150.10">
    <property type="entry name" value="Aspartate Aminotransferase, domain 1"/>
    <property type="match status" value="1"/>
</dbReference>
<organism evidence="2 3">
    <name type="scientific">Nocardia cyriacigeorgica</name>
    <dbReference type="NCBI Taxonomy" id="135487"/>
    <lineage>
        <taxon>Bacteria</taxon>
        <taxon>Bacillati</taxon>
        <taxon>Actinomycetota</taxon>
        <taxon>Actinomycetes</taxon>
        <taxon>Mycobacteriales</taxon>
        <taxon>Nocardiaceae</taxon>
        <taxon>Nocardia</taxon>
    </lineage>
</organism>
<dbReference type="RefSeq" id="WP_163956073.1">
    <property type="nucleotide sequence ID" value="NZ_JAAGUX010000038.1"/>
</dbReference>
<dbReference type="InterPro" id="IPR015421">
    <property type="entry name" value="PyrdxlP-dep_Trfase_major"/>
</dbReference>
<dbReference type="InterPro" id="IPR000192">
    <property type="entry name" value="Aminotrans_V_dom"/>
</dbReference>
<dbReference type="Gene3D" id="3.40.640.10">
    <property type="entry name" value="Type I PLP-dependent aspartate aminotransferase-like (Major domain)"/>
    <property type="match status" value="1"/>
</dbReference>
<dbReference type="InterPro" id="IPR015422">
    <property type="entry name" value="PyrdxlP-dep_Trfase_small"/>
</dbReference>
<feature type="domain" description="Aminotransferase class V" evidence="1">
    <location>
        <begin position="45"/>
        <end position="471"/>
    </location>
</feature>
<evidence type="ECO:0000313" key="3">
    <source>
        <dbReference type="Proteomes" id="UP000470876"/>
    </source>
</evidence>
<proteinExistence type="predicted"/>
<sequence>MSGDVARTVSAQDFLADYPEYATTTALDDLRATEYAYLDRNRDVYLDYTGAGLAATTQHQAHHEWISAGCRGNPHSDNPTSRAATAGVETARASVLAHFNAPAQDYTVIFTANATAACRLVGEAYPFGRATRFVLTADNHNSVNGIREFARSRRARTEYIPIAGSELRVAGSAVRAALERRTVRETLSMAVASGREGSRGLFAYPAQSNFTGVQHPLDWVDIAHEHGFDVLLDAAAYLPTHELDLAAVRADFVPVSWYKLFGYPTGVGCLIARRDALSRLRRPWFSGGTIQTASVQGGWHAPAAGPAEFEDGTVNFLAIPDIEHGLSWLRGVGVDVINRRTRCLTGWLLDRLLSLQHDNGASMVRIYGPPNMVNRGATVALNILDPFGAIVDERLVARESSAAGYSLRTGCFCNPGAGEAAFDIGRPSLLRQFGKSALSIDAYITELGLPTGGALRVSFGIASTFQDVQRFVEFVETTYRNRSCETQGLPPRENC</sequence>
<comment type="caution">
    <text evidence="2">The sequence shown here is derived from an EMBL/GenBank/DDBJ whole genome shotgun (WGS) entry which is preliminary data.</text>
</comment>